<keyword evidence="1" id="KW-0547">Nucleotide-binding</keyword>
<dbReference type="Gene3D" id="3.30.450.20">
    <property type="entry name" value="PAS domain"/>
    <property type="match status" value="1"/>
</dbReference>
<dbReference type="PROSITE" id="PS50112">
    <property type="entry name" value="PAS"/>
    <property type="match status" value="1"/>
</dbReference>
<dbReference type="NCBIfam" id="TIGR00229">
    <property type="entry name" value="sensory_box"/>
    <property type="match status" value="1"/>
</dbReference>
<dbReference type="GO" id="GO:0003677">
    <property type="term" value="F:DNA binding"/>
    <property type="evidence" value="ECO:0007669"/>
    <property type="project" value="UniProtKB-KW"/>
</dbReference>
<dbReference type="InterPro" id="IPR000014">
    <property type="entry name" value="PAS"/>
</dbReference>
<evidence type="ECO:0000259" key="5">
    <source>
        <dbReference type="PROSITE" id="PS50045"/>
    </source>
</evidence>
<keyword evidence="8" id="KW-1185">Reference proteome</keyword>
<dbReference type="InterPro" id="IPR058031">
    <property type="entry name" value="AAA_lid_NorR"/>
</dbReference>
<organism evidence="7 8">
    <name type="scientific">Sporolituus thermophilus DSM 23256</name>
    <dbReference type="NCBI Taxonomy" id="1123285"/>
    <lineage>
        <taxon>Bacteria</taxon>
        <taxon>Bacillati</taxon>
        <taxon>Bacillota</taxon>
        <taxon>Negativicutes</taxon>
        <taxon>Selenomonadales</taxon>
        <taxon>Sporomusaceae</taxon>
        <taxon>Sporolituus</taxon>
    </lineage>
</organism>
<dbReference type="SMART" id="SM00382">
    <property type="entry name" value="AAA"/>
    <property type="match status" value="1"/>
</dbReference>
<dbReference type="Pfam" id="PF25601">
    <property type="entry name" value="AAA_lid_14"/>
    <property type="match status" value="1"/>
</dbReference>
<dbReference type="CDD" id="cd00009">
    <property type="entry name" value="AAA"/>
    <property type="match status" value="1"/>
</dbReference>
<dbReference type="Gene3D" id="1.10.8.60">
    <property type="match status" value="1"/>
</dbReference>
<dbReference type="Pfam" id="PF00158">
    <property type="entry name" value="Sigma54_activat"/>
    <property type="match status" value="1"/>
</dbReference>
<dbReference type="AlphaFoldDB" id="A0A1G7K4Y8"/>
<dbReference type="SUPFAM" id="SSF46689">
    <property type="entry name" value="Homeodomain-like"/>
    <property type="match status" value="1"/>
</dbReference>
<dbReference type="SUPFAM" id="SSF55785">
    <property type="entry name" value="PYP-like sensor domain (PAS domain)"/>
    <property type="match status" value="1"/>
</dbReference>
<dbReference type="EMBL" id="FNBU01000007">
    <property type="protein sequence ID" value="SDF32257.1"/>
    <property type="molecule type" value="Genomic_DNA"/>
</dbReference>
<protein>
    <recommendedName>
        <fullName evidence="4">HTH-type transcriptional regulatory protein TyrR</fullName>
    </recommendedName>
</protein>
<dbReference type="STRING" id="1123285.SAMN05660235_01182"/>
<dbReference type="InterPro" id="IPR046342">
    <property type="entry name" value="CBS_dom_sf"/>
</dbReference>
<dbReference type="SUPFAM" id="SSF52540">
    <property type="entry name" value="P-loop containing nucleoside triphosphate hydrolases"/>
    <property type="match status" value="1"/>
</dbReference>
<evidence type="ECO:0000313" key="7">
    <source>
        <dbReference type="EMBL" id="SDF32257.1"/>
    </source>
</evidence>
<dbReference type="RefSeq" id="WP_093689013.1">
    <property type="nucleotide sequence ID" value="NZ_FNBU01000007.1"/>
</dbReference>
<dbReference type="GO" id="GO:0006355">
    <property type="term" value="P:regulation of DNA-templated transcription"/>
    <property type="evidence" value="ECO:0007669"/>
    <property type="project" value="InterPro"/>
</dbReference>
<evidence type="ECO:0000259" key="6">
    <source>
        <dbReference type="PROSITE" id="PS50112"/>
    </source>
</evidence>
<gene>
    <name evidence="7" type="ORF">SAMN05660235_01182</name>
</gene>
<dbReference type="Pfam" id="PF18024">
    <property type="entry name" value="HTH_50"/>
    <property type="match status" value="1"/>
</dbReference>
<dbReference type="InterPro" id="IPR030828">
    <property type="entry name" value="HTH_TyrR"/>
</dbReference>
<name>A0A1G7K4Y8_9FIRM</name>
<dbReference type="PROSITE" id="PS50045">
    <property type="entry name" value="SIGMA54_INTERACT_4"/>
    <property type="match status" value="1"/>
</dbReference>
<dbReference type="CDD" id="cd00130">
    <property type="entry name" value="PAS"/>
    <property type="match status" value="1"/>
</dbReference>
<dbReference type="PROSITE" id="PS00675">
    <property type="entry name" value="SIGMA54_INTERACT_1"/>
    <property type="match status" value="1"/>
</dbReference>
<proteinExistence type="predicted"/>
<keyword evidence="3" id="KW-0067">ATP-binding</keyword>
<dbReference type="Gene3D" id="3.10.580.10">
    <property type="entry name" value="CBS-domain"/>
    <property type="match status" value="1"/>
</dbReference>
<dbReference type="FunFam" id="3.40.50.300:FF:000006">
    <property type="entry name" value="DNA-binding transcriptional regulator NtrC"/>
    <property type="match status" value="1"/>
</dbReference>
<dbReference type="InterPro" id="IPR003593">
    <property type="entry name" value="AAA+_ATPase"/>
</dbReference>
<dbReference type="Pfam" id="PF00571">
    <property type="entry name" value="CBS"/>
    <property type="match status" value="1"/>
</dbReference>
<feature type="domain" description="Sigma-54 factor interaction" evidence="5">
    <location>
        <begin position="270"/>
        <end position="499"/>
    </location>
</feature>
<dbReference type="InterPro" id="IPR002078">
    <property type="entry name" value="Sigma_54_int"/>
</dbReference>
<dbReference type="InterPro" id="IPR025662">
    <property type="entry name" value="Sigma_54_int_dom_ATP-bd_1"/>
</dbReference>
<dbReference type="Gene3D" id="3.40.50.300">
    <property type="entry name" value="P-loop containing nucleotide triphosphate hydrolases"/>
    <property type="match status" value="1"/>
</dbReference>
<dbReference type="InterPro" id="IPR000644">
    <property type="entry name" value="CBS_dom"/>
</dbReference>
<dbReference type="Proteomes" id="UP000243333">
    <property type="component" value="Unassembled WGS sequence"/>
</dbReference>
<dbReference type="OrthoDB" id="9803970at2"/>
<evidence type="ECO:0000256" key="2">
    <source>
        <dbReference type="ARBA" id="ARBA00022797"/>
    </source>
</evidence>
<dbReference type="SMART" id="SM00091">
    <property type="entry name" value="PAS"/>
    <property type="match status" value="1"/>
</dbReference>
<feature type="domain" description="PAS" evidence="6">
    <location>
        <begin position="125"/>
        <end position="176"/>
    </location>
</feature>
<evidence type="ECO:0000256" key="1">
    <source>
        <dbReference type="ARBA" id="ARBA00022741"/>
    </source>
</evidence>
<evidence type="ECO:0000256" key="3">
    <source>
        <dbReference type="ARBA" id="ARBA00022840"/>
    </source>
</evidence>
<evidence type="ECO:0000256" key="4">
    <source>
        <dbReference type="ARBA" id="ARBA00029500"/>
    </source>
</evidence>
<dbReference type="Gene3D" id="1.10.10.60">
    <property type="entry name" value="Homeodomain-like"/>
    <property type="match status" value="1"/>
</dbReference>
<dbReference type="PANTHER" id="PTHR32071">
    <property type="entry name" value="TRANSCRIPTIONAL REGULATORY PROTEIN"/>
    <property type="match status" value="1"/>
</dbReference>
<accession>A0A1G7K4Y8</accession>
<sequence length="598" mass="67349">MLVKELAWQFRPFLCVDMDTDAALKVFAQVPYAALPVVGKNNTYLGIVRLRDLIGQNAAALEGYIVKTVLLGEDDELDEALLAAFEDILVVGNKQRGCLRGFIAKNDILKFLAAENKELRQAKMLANEFEAIFESSYDGLYICDHNARIIRVNSSWERICGFSREEVRGRTPYELVAAGLYSNSAAIEAITKKQSCTVMLEITQGPKKGTKIMATGTPVLGDNGQIRLVVVNVRDITVLMKLKEELKTTVEIKKRYEDEIRRQQLASHDIVAQSPTMQRILELASRVAQVDSTVLITGESGVGKEVVASKIHYLSSRCDKPLIKINCGAIPENLLESELFGYQGGAFTGAKREGKPGMFELAASGTLFLDEIGELPVNLQVKLLRAIQDKEITRVGGVKPIPVDVRIIAATNRDLAMMVKKGEFRDDLFYRLNVINIEIPPLRERREDLPALLHFFLQKFNRKHGKTKALAPEVVEQLMRYDWPGNVREVENIIERLIVLVNEPIIEMRHLPDFLQDELRCPAQAVKLNTIVPWRQAISQLERQLICRAMAKYGTTRKAAQALGVNQSTIVRKLKEYRTTLSDDSVHQHDAWEHRVHI</sequence>
<dbReference type="InterPro" id="IPR027417">
    <property type="entry name" value="P-loop_NTPase"/>
</dbReference>
<dbReference type="Pfam" id="PF13426">
    <property type="entry name" value="PAS_9"/>
    <property type="match status" value="1"/>
</dbReference>
<dbReference type="PANTHER" id="PTHR32071:SF57">
    <property type="entry name" value="C4-DICARBOXYLATE TRANSPORT TRANSCRIPTIONAL REGULATORY PROTEIN DCTD"/>
    <property type="match status" value="1"/>
</dbReference>
<dbReference type="GO" id="GO:0005524">
    <property type="term" value="F:ATP binding"/>
    <property type="evidence" value="ECO:0007669"/>
    <property type="project" value="UniProtKB-KW"/>
</dbReference>
<keyword evidence="2" id="KW-0058">Aromatic hydrocarbons catabolism</keyword>
<reference evidence="8" key="1">
    <citation type="submission" date="2016-10" db="EMBL/GenBank/DDBJ databases">
        <authorList>
            <person name="Varghese N."/>
            <person name="Submissions S."/>
        </authorList>
    </citation>
    <scope>NUCLEOTIDE SEQUENCE [LARGE SCALE GENOMIC DNA]</scope>
    <source>
        <strain evidence="8">DSM 23256</strain>
    </source>
</reference>
<dbReference type="SUPFAM" id="SSF54631">
    <property type="entry name" value="CBS-domain pair"/>
    <property type="match status" value="1"/>
</dbReference>
<evidence type="ECO:0000313" key="8">
    <source>
        <dbReference type="Proteomes" id="UP000243333"/>
    </source>
</evidence>
<dbReference type="InterPro" id="IPR035965">
    <property type="entry name" value="PAS-like_dom_sf"/>
</dbReference>
<dbReference type="InterPro" id="IPR009057">
    <property type="entry name" value="Homeodomain-like_sf"/>
</dbReference>